<sequence>MKTTEFLFGEALNLILNQKASRHLTAKKFDKFMYNRLSGNDSQPSQTNHFRYLYYSSVLNTVVKNLDKHNYSKKSIEKIIKIVVSDSTFNKINKPSERSEQFKSQYGDYPPGFITLSPTQRCNLHCTGCYASSDQTTVPTLPYSIVDRIIGEVYYVFGRRFVVISGGEPFLYKSEGKTLIDVFKKYNDIFFLVYTNGTLITEEVAQKLAELGNVTPAISVEGFEMETDERRGNGVHKRILKTFENLRNAGVPFGISVTATRKNCDTLLKDDFYDYYFEEQGATYMFQFQFMPIGRGKETFDLMVEPKKRIQLYKAWERLLEEKRYPVADFWNSALLTNGCIAYGRMGGYLYIDWNGNIMPCVFVPYYEDNIIDLYREGKSLVDATKSLLMKRGKKWQTEYFNSQDYNYLMPCSIRDHYRNFRENIFTEESKPENLQAEEALIDESYYQQMEDYDLELEELSRREIKAEHINL</sequence>
<dbReference type="GO" id="GO:0003824">
    <property type="term" value="F:catalytic activity"/>
    <property type="evidence" value="ECO:0007669"/>
    <property type="project" value="InterPro"/>
</dbReference>
<dbReference type="EMBL" id="CP046401">
    <property type="protein sequence ID" value="QGY46418.1"/>
    <property type="molecule type" value="Genomic_DNA"/>
</dbReference>
<name>A0A6I6JZ16_9BACT</name>
<dbReference type="PANTHER" id="PTHR43524:SF1">
    <property type="entry name" value="RADICAL SAM SUPERFAMILY PROTEIN"/>
    <property type="match status" value="1"/>
</dbReference>
<keyword evidence="3" id="KW-0479">Metal-binding</keyword>
<dbReference type="RefSeq" id="WP_158869552.1">
    <property type="nucleotide sequence ID" value="NZ_CP046401.1"/>
</dbReference>
<dbReference type="InterPro" id="IPR013785">
    <property type="entry name" value="Aldolase_TIM"/>
</dbReference>
<keyword evidence="8" id="KW-1185">Reference proteome</keyword>
<dbReference type="SUPFAM" id="SSF102114">
    <property type="entry name" value="Radical SAM enzymes"/>
    <property type="match status" value="1"/>
</dbReference>
<comment type="cofactor">
    <cofactor evidence="1">
        <name>[4Fe-4S] cluster</name>
        <dbReference type="ChEBI" id="CHEBI:49883"/>
    </cofactor>
</comment>
<gene>
    <name evidence="7" type="ORF">GM418_22965</name>
</gene>
<dbReference type="GO" id="GO:0046872">
    <property type="term" value="F:metal ion binding"/>
    <property type="evidence" value="ECO:0007669"/>
    <property type="project" value="UniProtKB-KW"/>
</dbReference>
<dbReference type="Pfam" id="PF04055">
    <property type="entry name" value="Radical_SAM"/>
    <property type="match status" value="1"/>
</dbReference>
<dbReference type="GO" id="GO:0051536">
    <property type="term" value="F:iron-sulfur cluster binding"/>
    <property type="evidence" value="ECO:0007669"/>
    <property type="project" value="UniProtKB-KW"/>
</dbReference>
<evidence type="ECO:0000256" key="5">
    <source>
        <dbReference type="ARBA" id="ARBA00023014"/>
    </source>
</evidence>
<evidence type="ECO:0000259" key="6">
    <source>
        <dbReference type="PROSITE" id="PS51918"/>
    </source>
</evidence>
<dbReference type="InterPro" id="IPR058240">
    <property type="entry name" value="rSAM_sf"/>
</dbReference>
<organism evidence="7 8">
    <name type="scientific">Maribellus comscasis</name>
    <dbReference type="NCBI Taxonomy" id="2681766"/>
    <lineage>
        <taxon>Bacteria</taxon>
        <taxon>Pseudomonadati</taxon>
        <taxon>Bacteroidota</taxon>
        <taxon>Bacteroidia</taxon>
        <taxon>Marinilabiliales</taxon>
        <taxon>Prolixibacteraceae</taxon>
        <taxon>Maribellus</taxon>
    </lineage>
</organism>
<accession>A0A6I6JZ16</accession>
<feature type="domain" description="Radical SAM core" evidence="6">
    <location>
        <begin position="108"/>
        <end position="329"/>
    </location>
</feature>
<evidence type="ECO:0000313" key="7">
    <source>
        <dbReference type="EMBL" id="QGY46418.1"/>
    </source>
</evidence>
<dbReference type="SFLD" id="SFLDG01067">
    <property type="entry name" value="SPASM/twitch_domain_containing"/>
    <property type="match status" value="1"/>
</dbReference>
<evidence type="ECO:0000313" key="8">
    <source>
        <dbReference type="Proteomes" id="UP000428260"/>
    </source>
</evidence>
<keyword evidence="4" id="KW-0408">Iron</keyword>
<evidence type="ECO:0000256" key="3">
    <source>
        <dbReference type="ARBA" id="ARBA00022723"/>
    </source>
</evidence>
<keyword evidence="5" id="KW-0411">Iron-sulfur</keyword>
<evidence type="ECO:0000256" key="4">
    <source>
        <dbReference type="ARBA" id="ARBA00023004"/>
    </source>
</evidence>
<dbReference type="PANTHER" id="PTHR43524">
    <property type="entry name" value="RADICAL SAM SUPERFAMILY PROTEIN"/>
    <property type="match status" value="1"/>
</dbReference>
<dbReference type="SFLD" id="SFLDS00029">
    <property type="entry name" value="Radical_SAM"/>
    <property type="match status" value="1"/>
</dbReference>
<dbReference type="CDD" id="cd01335">
    <property type="entry name" value="Radical_SAM"/>
    <property type="match status" value="1"/>
</dbReference>
<dbReference type="KEGG" id="mcos:GM418_22965"/>
<evidence type="ECO:0000256" key="1">
    <source>
        <dbReference type="ARBA" id="ARBA00001966"/>
    </source>
</evidence>
<evidence type="ECO:0000256" key="2">
    <source>
        <dbReference type="ARBA" id="ARBA00022691"/>
    </source>
</evidence>
<proteinExistence type="predicted"/>
<keyword evidence="2" id="KW-0949">S-adenosyl-L-methionine</keyword>
<protein>
    <submittedName>
        <fullName evidence="7">Radical SAM protein</fullName>
    </submittedName>
</protein>
<dbReference type="InterPro" id="IPR007197">
    <property type="entry name" value="rSAM"/>
</dbReference>
<dbReference type="Proteomes" id="UP000428260">
    <property type="component" value="Chromosome"/>
</dbReference>
<dbReference type="PROSITE" id="PS51918">
    <property type="entry name" value="RADICAL_SAM"/>
    <property type="match status" value="1"/>
</dbReference>
<dbReference type="Gene3D" id="3.20.20.70">
    <property type="entry name" value="Aldolase class I"/>
    <property type="match status" value="1"/>
</dbReference>
<reference evidence="7 8" key="1">
    <citation type="submission" date="2019-11" db="EMBL/GenBank/DDBJ databases">
        <authorList>
            <person name="Zheng R.K."/>
            <person name="Sun C.M."/>
        </authorList>
    </citation>
    <scope>NUCLEOTIDE SEQUENCE [LARGE SCALE GENOMIC DNA]</scope>
    <source>
        <strain evidence="7 8">WC007</strain>
    </source>
</reference>
<dbReference type="AlphaFoldDB" id="A0A6I6JZ16"/>